<comment type="subcellular location">
    <subcellularLocation>
        <location evidence="2">Preautophagosomal structure membrane</location>
        <topology evidence="2">Peripheral membrane protein</topology>
    </subcellularLocation>
    <subcellularLocation>
        <location evidence="2">Vacuole membrane</location>
        <topology evidence="2">Peripheral membrane protein</topology>
    </subcellularLocation>
    <text evidence="2">During pexophagy, accumulates in the vacuolar membrane region, where the peroxisomes contact the vacuole.</text>
</comment>
<dbReference type="Proteomes" id="UP000663826">
    <property type="component" value="Unassembled WGS sequence"/>
</dbReference>
<dbReference type="GO" id="GO:0034727">
    <property type="term" value="P:piecemeal microautophagy of the nucleus"/>
    <property type="evidence" value="ECO:0007669"/>
    <property type="project" value="TreeGrafter"/>
</dbReference>
<dbReference type="GO" id="GO:1990316">
    <property type="term" value="C:Atg1/ULK1 kinase complex"/>
    <property type="evidence" value="ECO:0007669"/>
    <property type="project" value="TreeGrafter"/>
</dbReference>
<name>A0A8H2X684_9AGAM</name>
<dbReference type="GO" id="GO:0060090">
    <property type="term" value="F:molecular adaptor activity"/>
    <property type="evidence" value="ECO:0007669"/>
    <property type="project" value="TreeGrafter"/>
</dbReference>
<evidence type="ECO:0000256" key="2">
    <source>
        <dbReference type="RuleBase" id="RU367075"/>
    </source>
</evidence>
<keyword evidence="2" id="KW-0472">Membrane</keyword>
<comment type="function">
    <text evidence="2">Involved in cytoplasm to vacuole transport (Cvt), pexophagy, mitophagy and nucleophagy. Recruits mitochondria for their selective degradation via autophagy (mitophagy) during starvation. Works as scaffold proteins that recruit ATG proteins to the pre-autophagosome (PAS), the site of vesicle/autophagosome formation. Required for the Cvt vesicles completion.</text>
</comment>
<keyword evidence="2" id="KW-0653">Protein transport</keyword>
<comment type="subunit">
    <text evidence="2">Homodimer.</text>
</comment>
<sequence length="285" mass="31410">MRVIAAEEGRELQPDASFRELYQQGNLSLALQSLSGIAPAAQLIYLSSGEQLREENAEELLSAPDLTLFVFNRDLLDASRDPPNELLVADATLPTSGNVIRDAEVYLQHIRSLETSVEVQHQALFVVLRNLESHSVALVETFETFRNVAQRELSRQQSLLDGHKLDLEIISKVKIHPEFLSATVRRGVEATGRERTLGDYVSSSKMQMVAESCARLHSDLSARYSAASEAFDQLTASVAELKLKVVTDLFSKAALLADQADKLVIGLDVAQGNTPLVITMQKLRP</sequence>
<evidence type="ECO:0000313" key="5">
    <source>
        <dbReference type="Proteomes" id="UP000663826"/>
    </source>
</evidence>
<comment type="similarity">
    <text evidence="2">Belongs to the ATG11 family.</text>
</comment>
<dbReference type="GO" id="GO:0019901">
    <property type="term" value="F:protein kinase binding"/>
    <property type="evidence" value="ECO:0007669"/>
    <property type="project" value="TreeGrafter"/>
</dbReference>
<dbReference type="AlphaFoldDB" id="A0A8H2X684"/>
<comment type="caution">
    <text evidence="4">The sequence shown here is derived from an EMBL/GenBank/DDBJ whole genome shotgun (WGS) entry which is preliminary data.</text>
</comment>
<reference evidence="4" key="1">
    <citation type="submission" date="2021-01" db="EMBL/GenBank/DDBJ databases">
        <authorList>
            <person name="Kaushik A."/>
        </authorList>
    </citation>
    <scope>NUCLEOTIDE SEQUENCE</scope>
    <source>
        <strain evidence="4">AG1-1B</strain>
    </source>
</reference>
<dbReference type="GO" id="GO:0000422">
    <property type="term" value="P:autophagy of mitochondrion"/>
    <property type="evidence" value="ECO:0007669"/>
    <property type="project" value="TreeGrafter"/>
</dbReference>
<evidence type="ECO:0000259" key="3">
    <source>
        <dbReference type="Pfam" id="PF04108"/>
    </source>
</evidence>
<dbReference type="GO" id="GO:0005774">
    <property type="term" value="C:vacuolar membrane"/>
    <property type="evidence" value="ECO:0007669"/>
    <property type="project" value="UniProtKB-SubCell"/>
</dbReference>
<dbReference type="Pfam" id="PF04108">
    <property type="entry name" value="ATG17_like"/>
    <property type="match status" value="1"/>
</dbReference>
<keyword evidence="1 2" id="KW-0072">Autophagy</keyword>
<dbReference type="GO" id="GO:1903599">
    <property type="term" value="P:positive regulation of autophagy of mitochondrion"/>
    <property type="evidence" value="ECO:0007669"/>
    <property type="project" value="UniProtKB-UniRule"/>
</dbReference>
<evidence type="ECO:0000256" key="1">
    <source>
        <dbReference type="ARBA" id="ARBA00023006"/>
    </source>
</evidence>
<dbReference type="GO" id="GO:0034045">
    <property type="term" value="C:phagophore assembly site membrane"/>
    <property type="evidence" value="ECO:0007669"/>
    <property type="project" value="UniProtKB-SubCell"/>
</dbReference>
<proteinExistence type="inferred from homology"/>
<dbReference type="PANTHER" id="PTHR13222">
    <property type="entry name" value="RB1-INDUCIBLE COILED-COIL"/>
    <property type="match status" value="1"/>
</dbReference>
<dbReference type="InterPro" id="IPR040040">
    <property type="entry name" value="ATG11"/>
</dbReference>
<gene>
    <name evidence="4" type="ORF">RDB_LOCUS46278</name>
</gene>
<dbReference type="GO" id="GO:0015031">
    <property type="term" value="P:protein transport"/>
    <property type="evidence" value="ECO:0007669"/>
    <property type="project" value="UniProtKB-KW"/>
</dbReference>
<organism evidence="4 5">
    <name type="scientific">Rhizoctonia solani</name>
    <dbReference type="NCBI Taxonomy" id="456999"/>
    <lineage>
        <taxon>Eukaryota</taxon>
        <taxon>Fungi</taxon>
        <taxon>Dikarya</taxon>
        <taxon>Basidiomycota</taxon>
        <taxon>Agaricomycotina</taxon>
        <taxon>Agaricomycetes</taxon>
        <taxon>Cantharellales</taxon>
        <taxon>Ceratobasidiaceae</taxon>
        <taxon>Rhizoctonia</taxon>
    </lineage>
</organism>
<dbReference type="GO" id="GO:0000045">
    <property type="term" value="P:autophagosome assembly"/>
    <property type="evidence" value="ECO:0007669"/>
    <property type="project" value="UniProtKB-UniRule"/>
</dbReference>
<accession>A0A8H2X684</accession>
<dbReference type="InterPro" id="IPR045326">
    <property type="entry name" value="ATG17-like_dom"/>
</dbReference>
<dbReference type="GO" id="GO:0061709">
    <property type="term" value="P:reticulophagy"/>
    <property type="evidence" value="ECO:0007669"/>
    <property type="project" value="TreeGrafter"/>
</dbReference>
<protein>
    <recommendedName>
        <fullName evidence="2">Autophagy-related protein 11</fullName>
    </recommendedName>
</protein>
<keyword evidence="2" id="KW-0926">Vacuole</keyword>
<keyword evidence="2" id="KW-0813">Transport</keyword>
<dbReference type="GO" id="GO:0034517">
    <property type="term" value="P:ribophagy"/>
    <property type="evidence" value="ECO:0007669"/>
    <property type="project" value="TreeGrafter"/>
</dbReference>
<dbReference type="EMBL" id="CAJMWQ010000976">
    <property type="protein sequence ID" value="CAE6418993.1"/>
    <property type="molecule type" value="Genomic_DNA"/>
</dbReference>
<dbReference type="PANTHER" id="PTHR13222:SF1">
    <property type="entry name" value="RB1-INDUCIBLE COILED-COIL PROTEIN 1"/>
    <property type="match status" value="1"/>
</dbReference>
<feature type="domain" description="Autophagy protein ATG17-like" evidence="3">
    <location>
        <begin position="97"/>
        <end position="247"/>
    </location>
</feature>
<evidence type="ECO:0000313" key="4">
    <source>
        <dbReference type="EMBL" id="CAE6418993.1"/>
    </source>
</evidence>